<evidence type="ECO:0000256" key="3">
    <source>
        <dbReference type="ARBA" id="ARBA00022475"/>
    </source>
</evidence>
<keyword evidence="5 10" id="KW-1133">Transmembrane helix</keyword>
<feature type="compositionally biased region" description="Polar residues" evidence="9">
    <location>
        <begin position="26"/>
        <end position="42"/>
    </location>
</feature>
<evidence type="ECO:0000256" key="10">
    <source>
        <dbReference type="SAM" id="Phobius"/>
    </source>
</evidence>
<sequence length="500" mass="54723">MPGGSDAGDCGEEAKKRTSDGLFSERSLSVRTHFESQSANFLSPSSRRGFRRSSSLGGARDPGSWRRRSISLSRDGSSRSFEDVPSEVIAQVGDSGDRMLDGTVGNVTADNLDELYGTHPRRYSSGSHRESWRKGSIRLSHDLEDGILEDEENRFSAKIGDSGDRRYKLSRPLDYMAYMLPMAVFGILGVFTRHLLQKLFGPGCLALTRDGTPLYLDLPANMVGSFFMGWFGLVFKGDVRHVSDHLAVALTTGFMGSLTTFSGWNQKMLDLSSEDHWVFAAAGIILGFFIVNESFRYGVASADFLREHLLNLFDETPDRPTFVPDRWAVRRPGQHAAAMTAALLLLCSLWGVSGAMTGTSLDGLRDGSVLWVACLAAPPGVWLRWYLARFNGRGLGKKAVLKWLPIGTMAANILAALAMGALSTADKEVDSRRAGLIIRGLQFGFLGCLSTVSTFAAEVYAMRQSGHEGRALAYAAATFVPSFAMGTLIYSVPVWIRHYH</sequence>
<reference evidence="11" key="1">
    <citation type="submission" date="2020-02" db="EMBL/GenBank/DDBJ databases">
        <authorList>
            <person name="Scholz U."/>
            <person name="Mascher M."/>
            <person name="Fiebig A."/>
        </authorList>
    </citation>
    <scope>NUCLEOTIDE SEQUENCE</scope>
</reference>
<dbReference type="EMBL" id="LR746268">
    <property type="protein sequence ID" value="CAA7396938.1"/>
    <property type="molecule type" value="Genomic_DNA"/>
</dbReference>
<keyword evidence="4 10" id="KW-0812">Transmembrane</keyword>
<keyword evidence="3" id="KW-1003">Cell membrane</keyword>
<dbReference type="PANTHER" id="PTHR28259:SF1">
    <property type="entry name" value="FLUORIDE EXPORT PROTEIN 1-RELATED"/>
    <property type="match status" value="1"/>
</dbReference>
<evidence type="ECO:0000313" key="12">
    <source>
        <dbReference type="Proteomes" id="UP000663760"/>
    </source>
</evidence>
<evidence type="ECO:0000256" key="1">
    <source>
        <dbReference type="ARBA" id="ARBA00002598"/>
    </source>
</evidence>
<comment type="function">
    <text evidence="1">Fluoride channel required for the rapid expulsion of cytoplasmic fluoride.</text>
</comment>
<feature type="region of interest" description="Disordered" evidence="9">
    <location>
        <begin position="1"/>
        <end position="84"/>
    </location>
</feature>
<feature type="transmembrane region" description="Helical" evidence="10">
    <location>
        <begin position="175"/>
        <end position="196"/>
    </location>
</feature>
<dbReference type="Proteomes" id="UP000663760">
    <property type="component" value="Chromosome 5"/>
</dbReference>
<feature type="transmembrane region" description="Helical" evidence="10">
    <location>
        <begin position="441"/>
        <end position="460"/>
    </location>
</feature>
<organism evidence="11 12">
    <name type="scientific">Spirodela intermedia</name>
    <name type="common">Intermediate duckweed</name>
    <dbReference type="NCBI Taxonomy" id="51605"/>
    <lineage>
        <taxon>Eukaryota</taxon>
        <taxon>Viridiplantae</taxon>
        <taxon>Streptophyta</taxon>
        <taxon>Embryophyta</taxon>
        <taxon>Tracheophyta</taxon>
        <taxon>Spermatophyta</taxon>
        <taxon>Magnoliopsida</taxon>
        <taxon>Liliopsida</taxon>
        <taxon>Araceae</taxon>
        <taxon>Lemnoideae</taxon>
        <taxon>Spirodela</taxon>
    </lineage>
</organism>
<protein>
    <submittedName>
        <fullName evidence="11">Uncharacterized protein</fullName>
    </submittedName>
</protein>
<dbReference type="PANTHER" id="PTHR28259">
    <property type="entry name" value="FLUORIDE EXPORT PROTEIN 1-RELATED"/>
    <property type="match status" value="1"/>
</dbReference>
<feature type="transmembrane region" description="Helical" evidence="10">
    <location>
        <begin position="276"/>
        <end position="295"/>
    </location>
</feature>
<feature type="compositionally biased region" description="Low complexity" evidence="9">
    <location>
        <begin position="43"/>
        <end position="59"/>
    </location>
</feature>
<evidence type="ECO:0000256" key="5">
    <source>
        <dbReference type="ARBA" id="ARBA00022989"/>
    </source>
</evidence>
<dbReference type="AlphaFoldDB" id="A0A7I8KIM1"/>
<keyword evidence="6 10" id="KW-0472">Membrane</keyword>
<evidence type="ECO:0000256" key="2">
    <source>
        <dbReference type="ARBA" id="ARBA00004651"/>
    </source>
</evidence>
<dbReference type="OrthoDB" id="409792at2759"/>
<comment type="catalytic activity">
    <reaction evidence="8">
        <text>fluoride(in) = fluoride(out)</text>
        <dbReference type="Rhea" id="RHEA:76159"/>
        <dbReference type="ChEBI" id="CHEBI:17051"/>
    </reaction>
    <physiologicalReaction direction="left-to-right" evidence="8">
        <dbReference type="Rhea" id="RHEA:76160"/>
    </physiologicalReaction>
</comment>
<evidence type="ECO:0000256" key="9">
    <source>
        <dbReference type="SAM" id="MobiDB-lite"/>
    </source>
</evidence>
<gene>
    <name evidence="11" type="ORF">SI8410_05007601</name>
</gene>
<comment type="similarity">
    <text evidence="7">Belongs to the fluoride channel Fluc/FEX (TC 1.A.43) family.</text>
</comment>
<evidence type="ECO:0000256" key="6">
    <source>
        <dbReference type="ARBA" id="ARBA00023136"/>
    </source>
</evidence>
<feature type="transmembrane region" description="Helical" evidence="10">
    <location>
        <begin position="399"/>
        <end position="421"/>
    </location>
</feature>
<evidence type="ECO:0000256" key="8">
    <source>
        <dbReference type="ARBA" id="ARBA00035585"/>
    </source>
</evidence>
<proteinExistence type="inferred from homology"/>
<keyword evidence="12" id="KW-1185">Reference proteome</keyword>
<evidence type="ECO:0000256" key="7">
    <source>
        <dbReference type="ARBA" id="ARBA00035120"/>
    </source>
</evidence>
<feature type="transmembrane region" description="Helical" evidence="10">
    <location>
        <begin position="246"/>
        <end position="264"/>
    </location>
</feature>
<dbReference type="GO" id="GO:1903425">
    <property type="term" value="F:fluoride transmembrane transporter activity"/>
    <property type="evidence" value="ECO:0007669"/>
    <property type="project" value="TreeGrafter"/>
</dbReference>
<feature type="transmembrane region" description="Helical" evidence="10">
    <location>
        <begin position="336"/>
        <end position="356"/>
    </location>
</feature>
<feature type="transmembrane region" description="Helical" evidence="10">
    <location>
        <begin position="216"/>
        <end position="234"/>
    </location>
</feature>
<dbReference type="Pfam" id="PF02537">
    <property type="entry name" value="CRCB"/>
    <property type="match status" value="2"/>
</dbReference>
<evidence type="ECO:0000256" key="4">
    <source>
        <dbReference type="ARBA" id="ARBA00022692"/>
    </source>
</evidence>
<dbReference type="GO" id="GO:0005886">
    <property type="term" value="C:plasma membrane"/>
    <property type="evidence" value="ECO:0007669"/>
    <property type="project" value="UniProtKB-SubCell"/>
</dbReference>
<evidence type="ECO:0000313" key="11">
    <source>
        <dbReference type="EMBL" id="CAA7396938.1"/>
    </source>
</evidence>
<feature type="transmembrane region" description="Helical" evidence="10">
    <location>
        <begin position="472"/>
        <end position="496"/>
    </location>
</feature>
<accession>A0A7I8KIM1</accession>
<dbReference type="InterPro" id="IPR003691">
    <property type="entry name" value="FluC"/>
</dbReference>
<comment type="subcellular location">
    <subcellularLocation>
        <location evidence="2">Cell membrane</location>
        <topology evidence="2">Multi-pass membrane protein</topology>
    </subcellularLocation>
</comment>
<name>A0A7I8KIM1_SPIIN</name>
<feature type="transmembrane region" description="Helical" evidence="10">
    <location>
        <begin position="368"/>
        <end position="387"/>
    </location>
</feature>